<dbReference type="InterPro" id="IPR050169">
    <property type="entry name" value="Krueppel_C2H2_ZnF"/>
</dbReference>
<organism evidence="2 3">
    <name type="scientific">Rhinolophus ferrumequinum</name>
    <name type="common">Greater horseshoe bat</name>
    <dbReference type="NCBI Taxonomy" id="59479"/>
    <lineage>
        <taxon>Eukaryota</taxon>
        <taxon>Metazoa</taxon>
        <taxon>Chordata</taxon>
        <taxon>Craniata</taxon>
        <taxon>Vertebrata</taxon>
        <taxon>Euteleostomi</taxon>
        <taxon>Mammalia</taxon>
        <taxon>Eutheria</taxon>
        <taxon>Laurasiatheria</taxon>
        <taxon>Chiroptera</taxon>
        <taxon>Yinpterochiroptera</taxon>
        <taxon>Rhinolophoidea</taxon>
        <taxon>Rhinolophidae</taxon>
        <taxon>Rhinolophinae</taxon>
        <taxon>Rhinolophus</taxon>
    </lineage>
</organism>
<evidence type="ECO:0000313" key="3">
    <source>
        <dbReference type="Proteomes" id="UP000472240"/>
    </source>
</evidence>
<reference evidence="2 3" key="1">
    <citation type="journal article" date="2015" name="Annu Rev Anim Biosci">
        <title>The Genome 10K Project: a way forward.</title>
        <authorList>
            <person name="Koepfli K.P."/>
            <person name="Paten B."/>
            <person name="O'Brien S.J."/>
            <person name="Koepfli K.P."/>
            <person name="Paten B."/>
            <person name="Antunes A."/>
            <person name="Belov K."/>
            <person name="Bustamante C."/>
            <person name="Castoe T.A."/>
            <person name="Clawson H."/>
            <person name="Crawford A.J."/>
            <person name="Diekhans M."/>
            <person name="Distel D."/>
            <person name="Durbin R."/>
            <person name="Earl D."/>
            <person name="Fujita M.K."/>
            <person name="Gamble T."/>
            <person name="Georges A."/>
            <person name="Gemmell N."/>
            <person name="Gilbert M.T."/>
            <person name="Graves J.M."/>
            <person name="Green R.E."/>
            <person name="Hickey G."/>
            <person name="Jarvis E.D."/>
            <person name="Johnson W."/>
            <person name="Komissarov A."/>
            <person name="Korf I."/>
            <person name="Kuhn R."/>
            <person name="Larkin D.M."/>
            <person name="Lewin H."/>
            <person name="Lopez J.V."/>
            <person name="Ma J."/>
            <person name="Marques-Bonet T."/>
            <person name="Miller W."/>
            <person name="Murphy R."/>
            <person name="Pevzner P."/>
            <person name="Shapiro B."/>
            <person name="Steiner C."/>
            <person name="Tamazian G."/>
            <person name="Venkatesh B."/>
            <person name="Wang J."/>
            <person name="Wayne R."/>
            <person name="Wiley E."/>
            <person name="Yang H."/>
            <person name="Zhang G."/>
            <person name="Haussler D."/>
            <person name="Ryder O."/>
            <person name="O'Brien S.J."/>
        </authorList>
    </citation>
    <scope>NUCLEOTIDE SEQUENCE</scope>
</reference>
<dbReference type="PANTHER" id="PTHR23232:SF157">
    <property type="entry name" value="ZINC FINGER PROTEIN 525"/>
    <property type="match status" value="1"/>
</dbReference>
<dbReference type="SUPFAM" id="SSF109640">
    <property type="entry name" value="KRAB domain (Kruppel-associated box)"/>
    <property type="match status" value="1"/>
</dbReference>
<name>A0A671E6X3_RHIFE</name>
<dbReference type="InterPro" id="IPR036051">
    <property type="entry name" value="KRAB_dom_sf"/>
</dbReference>
<dbReference type="Proteomes" id="UP000472240">
    <property type="component" value="Chromosome 2"/>
</dbReference>
<dbReference type="SMART" id="SM00349">
    <property type="entry name" value="KRAB"/>
    <property type="match status" value="1"/>
</dbReference>
<dbReference type="GO" id="GO:0006355">
    <property type="term" value="P:regulation of DNA-templated transcription"/>
    <property type="evidence" value="ECO:0007669"/>
    <property type="project" value="InterPro"/>
</dbReference>
<proteinExistence type="predicted"/>
<dbReference type="Gene3D" id="6.10.140.140">
    <property type="match status" value="1"/>
</dbReference>
<dbReference type="InParanoid" id="A0A671E6X3"/>
<dbReference type="PROSITE" id="PS50805">
    <property type="entry name" value="KRAB"/>
    <property type="match status" value="1"/>
</dbReference>
<feature type="domain" description="KRAB" evidence="1">
    <location>
        <begin position="6"/>
        <end position="77"/>
    </location>
</feature>
<dbReference type="GeneTree" id="ENSGT00940000162363"/>
<dbReference type="Pfam" id="PF01352">
    <property type="entry name" value="KRAB"/>
    <property type="match status" value="1"/>
</dbReference>
<reference evidence="2" key="5">
    <citation type="submission" date="2025-09" db="UniProtKB">
        <authorList>
            <consortium name="Ensembl"/>
        </authorList>
    </citation>
    <scope>IDENTIFICATION</scope>
</reference>
<dbReference type="Ensembl" id="ENSRFET00010008145.1">
    <property type="protein sequence ID" value="ENSRFEP00010007448.1"/>
    <property type="gene ID" value="ENSRFEG00010005021.1"/>
</dbReference>
<dbReference type="PANTHER" id="PTHR23232">
    <property type="entry name" value="KRAB DOMAIN C2H2 ZINC FINGER"/>
    <property type="match status" value="1"/>
</dbReference>
<dbReference type="InterPro" id="IPR001909">
    <property type="entry name" value="KRAB"/>
</dbReference>
<evidence type="ECO:0000259" key="1">
    <source>
        <dbReference type="PROSITE" id="PS50805"/>
    </source>
</evidence>
<accession>A0A671E6X3</accession>
<reference evidence="2 3" key="2">
    <citation type="journal article" date="2018" name="Annu Rev Anim Biosci">
        <title>Bat Biology, Genomes, and the Bat1K Project: To Generate Chromosome-Level Genomes for All Living Bat Species.</title>
        <authorList>
            <person name="Teeling E.C."/>
            <person name="Vernes S.C."/>
            <person name="Davalos L.M."/>
            <person name="Ray D.A."/>
            <person name="Gilbert M.T.P."/>
            <person name="Myers E."/>
        </authorList>
    </citation>
    <scope>NUCLEOTIDE SEQUENCE</scope>
</reference>
<reference evidence="2" key="4">
    <citation type="submission" date="2025-08" db="UniProtKB">
        <authorList>
            <consortium name="Ensembl"/>
        </authorList>
    </citation>
    <scope>IDENTIFICATION</scope>
</reference>
<sequence>MVDDLVIFRDVAVDFAQEEWECLNSYQKNLCRDAILENYSNLVSVGYSISKPHVVTLIEQGKEPWMVARDEKKRWNFIHHLFNIREFILVRNHTIVRNAKRPFTNTHTLLTISEFII</sequence>
<dbReference type="CDD" id="cd07765">
    <property type="entry name" value="KRAB_A-box"/>
    <property type="match status" value="1"/>
</dbReference>
<evidence type="ECO:0000313" key="2">
    <source>
        <dbReference type="Ensembl" id="ENSRFEP00010007448.1"/>
    </source>
</evidence>
<keyword evidence="3" id="KW-1185">Reference proteome</keyword>
<reference evidence="3" key="3">
    <citation type="submission" date="2018-12" db="EMBL/GenBank/DDBJ databases">
        <title>G10K-VGP greater horseshoe bat female genome, primary haplotype.</title>
        <authorList>
            <person name="Teeling E."/>
            <person name="Myers G."/>
            <person name="Vernes S."/>
            <person name="Pippel M."/>
            <person name="Winkler S."/>
            <person name="Fedrigo O."/>
            <person name="Rhie A."/>
            <person name="Koren S."/>
            <person name="Phillippy A."/>
            <person name="Lewin H."/>
            <person name="Damas J."/>
            <person name="Howe K."/>
            <person name="Mountcastle J."/>
            <person name="Jarvis E.D."/>
        </authorList>
    </citation>
    <scope>NUCLEOTIDE SEQUENCE [LARGE SCALE GENOMIC DNA]</scope>
</reference>
<protein>
    <recommendedName>
        <fullName evidence="1">KRAB domain-containing protein</fullName>
    </recommendedName>
</protein>
<dbReference type="AlphaFoldDB" id="A0A671E6X3"/>